<evidence type="ECO:0000313" key="2">
    <source>
        <dbReference type="EMBL" id="KAG6976521.1"/>
    </source>
</evidence>
<name>A0A8J5JGU6_9STRA</name>
<comment type="caution">
    <text evidence="2">The sequence shown here is derived from an EMBL/GenBank/DDBJ whole genome shotgun (WGS) entry which is preliminary data.</text>
</comment>
<dbReference type="Proteomes" id="UP000709295">
    <property type="component" value="Unassembled WGS sequence"/>
</dbReference>
<feature type="region of interest" description="Disordered" evidence="1">
    <location>
        <begin position="1"/>
        <end position="29"/>
    </location>
</feature>
<proteinExistence type="predicted"/>
<protein>
    <submittedName>
        <fullName evidence="2">Uncharacterized protein</fullName>
    </submittedName>
</protein>
<feature type="compositionally biased region" description="Polar residues" evidence="1">
    <location>
        <begin position="1"/>
        <end position="13"/>
    </location>
</feature>
<accession>A0A8J5JGU6</accession>
<evidence type="ECO:0000256" key="1">
    <source>
        <dbReference type="SAM" id="MobiDB-lite"/>
    </source>
</evidence>
<gene>
    <name evidence="2" type="ORF">JG688_00001310</name>
</gene>
<dbReference type="AlphaFoldDB" id="A0A8J5JGU6"/>
<keyword evidence="3" id="KW-1185">Reference proteome</keyword>
<sequence length="125" mass="14643">METPSQKRTTQESPPKKRKKRREKKDPLHPSVWFKQEIASILWIPQKADLVAVRKPDDLARKDEHVYADGSNESETRNVGRDTRDERLLSFETVFLNLKPEWRTTSMLAHRYSEIAEDLQALDIA</sequence>
<feature type="non-terminal residue" evidence="2">
    <location>
        <position position="125"/>
    </location>
</feature>
<reference evidence="2" key="1">
    <citation type="submission" date="2021-01" db="EMBL/GenBank/DDBJ databases">
        <title>Phytophthora aleatoria, a newly-described species from Pinus radiata is distinct from Phytophthora cactorum isolates based on comparative genomics.</title>
        <authorList>
            <person name="Mcdougal R."/>
            <person name="Panda P."/>
            <person name="Williams N."/>
            <person name="Studholme D.J."/>
        </authorList>
    </citation>
    <scope>NUCLEOTIDE SEQUENCE</scope>
    <source>
        <strain evidence="2">NZFS 4037</strain>
    </source>
</reference>
<organism evidence="2 3">
    <name type="scientific">Phytophthora aleatoria</name>
    <dbReference type="NCBI Taxonomy" id="2496075"/>
    <lineage>
        <taxon>Eukaryota</taxon>
        <taxon>Sar</taxon>
        <taxon>Stramenopiles</taxon>
        <taxon>Oomycota</taxon>
        <taxon>Peronosporomycetes</taxon>
        <taxon>Peronosporales</taxon>
        <taxon>Peronosporaceae</taxon>
        <taxon>Phytophthora</taxon>
    </lineage>
</organism>
<evidence type="ECO:0000313" key="3">
    <source>
        <dbReference type="Proteomes" id="UP000709295"/>
    </source>
</evidence>
<dbReference type="EMBL" id="JAENGY010000029">
    <property type="protein sequence ID" value="KAG6976521.1"/>
    <property type="molecule type" value="Genomic_DNA"/>
</dbReference>